<reference evidence="1 2" key="1">
    <citation type="submission" date="2009-11" db="EMBL/GenBank/DDBJ databases">
        <authorList>
            <person name="Weinstock G."/>
            <person name="Sodergren E."/>
            <person name="Clifton S."/>
            <person name="Fulton L."/>
            <person name="Fulton B."/>
            <person name="Courtney L."/>
            <person name="Fronick C."/>
            <person name="Harrison M."/>
            <person name="Strong C."/>
            <person name="Farmer C."/>
            <person name="Delahaunty K."/>
            <person name="Markovic C."/>
            <person name="Hall O."/>
            <person name="Minx P."/>
            <person name="Tomlinson C."/>
            <person name="Mitreva M."/>
            <person name="Nelson J."/>
            <person name="Hou S."/>
            <person name="Wollam A."/>
            <person name="Pepin K.H."/>
            <person name="Johnson M."/>
            <person name="Bhonagiri V."/>
            <person name="Nash W.E."/>
            <person name="Warren W."/>
            <person name="Chinwalla A."/>
            <person name="Mardis E.R."/>
            <person name="Wilson R.K."/>
        </authorList>
    </citation>
    <scope>NUCLEOTIDE SEQUENCE [LARGE SCALE GENOMIC DNA]</scope>
    <source>
        <strain evidence="1 2">DSM 20093</strain>
    </source>
</reference>
<accession>D1NTF8</accession>
<dbReference type="eggNOG" id="ENOG502ZZVB">
    <property type="taxonomic scope" value="Bacteria"/>
</dbReference>
<proteinExistence type="predicted"/>
<dbReference type="AlphaFoldDB" id="D1NTF8"/>
<evidence type="ECO:0000313" key="1">
    <source>
        <dbReference type="EMBL" id="EFA23012.1"/>
    </source>
</evidence>
<organism evidence="1 2">
    <name type="scientific">Bifidobacterium gallicum DSM 20093 = LMG 11596</name>
    <dbReference type="NCBI Taxonomy" id="561180"/>
    <lineage>
        <taxon>Bacteria</taxon>
        <taxon>Bacillati</taxon>
        <taxon>Actinomycetota</taxon>
        <taxon>Actinomycetes</taxon>
        <taxon>Bifidobacteriales</taxon>
        <taxon>Bifidobacteriaceae</taxon>
        <taxon>Bifidobacterium</taxon>
    </lineage>
</organism>
<evidence type="ECO:0000313" key="2">
    <source>
        <dbReference type="Proteomes" id="UP000003656"/>
    </source>
</evidence>
<dbReference type="EMBL" id="ABXB03000002">
    <property type="protein sequence ID" value="EFA23012.1"/>
    <property type="molecule type" value="Genomic_DNA"/>
</dbReference>
<protein>
    <submittedName>
        <fullName evidence="1">Uncharacterized protein</fullName>
    </submittedName>
</protein>
<name>D1NTF8_9BIFI</name>
<gene>
    <name evidence="1" type="ORF">BIFGAL_03116</name>
</gene>
<dbReference type="Proteomes" id="UP000003656">
    <property type="component" value="Unassembled WGS sequence"/>
</dbReference>
<sequence>MRRRKGLADMAFATPTATDYENFRTLLAFFVKQADFNERMDHVDGPNSNDTVQADIDAAHAEFFKRYGISEDIIHYPNGLEYHILFGTDTFSEPEENVAQGTATTTEIDIPQTPIALTPSFDDNKQITAFTSQIVEEDQRTGDFKDIDPFTATVADLDLEGKGEPTEALKSLLDHQEKLFETWKANH</sequence>
<comment type="caution">
    <text evidence="1">The sequence shown here is derived from an EMBL/GenBank/DDBJ whole genome shotgun (WGS) entry which is preliminary data.</text>
</comment>